<keyword evidence="2" id="KW-0812">Transmembrane</keyword>
<reference evidence="5" key="2">
    <citation type="submission" date="2021-09" db="EMBL/GenBank/DDBJ databases">
        <authorList>
            <person name="Jia N."/>
            <person name="Wang J."/>
            <person name="Shi W."/>
            <person name="Du L."/>
            <person name="Sun Y."/>
            <person name="Zhan W."/>
            <person name="Jiang J."/>
            <person name="Wang Q."/>
            <person name="Zhang B."/>
            <person name="Ji P."/>
            <person name="Sakyi L.B."/>
            <person name="Cui X."/>
            <person name="Yuan T."/>
            <person name="Jiang B."/>
            <person name="Yang W."/>
            <person name="Lam T.T.-Y."/>
            <person name="Chang Q."/>
            <person name="Ding S."/>
            <person name="Wang X."/>
            <person name="Zhu J."/>
            <person name="Ruan X."/>
            <person name="Zhao L."/>
            <person name="Wei J."/>
            <person name="Que T."/>
            <person name="Du C."/>
            <person name="Cheng J."/>
            <person name="Dai P."/>
            <person name="Han X."/>
            <person name="Huang E."/>
            <person name="Gao Y."/>
            <person name="Liu J."/>
            <person name="Shao H."/>
            <person name="Ye R."/>
            <person name="Li L."/>
            <person name="Wei W."/>
            <person name="Wang X."/>
            <person name="Wang C."/>
            <person name="Huo Q."/>
            <person name="Li W."/>
            <person name="Guo W."/>
            <person name="Chen H."/>
            <person name="Chen S."/>
            <person name="Zhou L."/>
            <person name="Zhou L."/>
            <person name="Ni X."/>
            <person name="Tian J."/>
            <person name="Zhou Y."/>
            <person name="Sheng Y."/>
            <person name="Liu T."/>
            <person name="Pan Y."/>
            <person name="Xia L."/>
            <person name="Li J."/>
            <person name="Zhao F."/>
            <person name="Cao W."/>
        </authorList>
    </citation>
    <scope>NUCLEOTIDE SEQUENCE</scope>
    <source>
        <strain evidence="5">Rmic-2018</strain>
        <tissue evidence="5">Larvae</tissue>
    </source>
</reference>
<dbReference type="GO" id="GO:0016256">
    <property type="term" value="P:N-glycan processing to lysosome"/>
    <property type="evidence" value="ECO:0007669"/>
    <property type="project" value="TreeGrafter"/>
</dbReference>
<dbReference type="Pfam" id="PF17102">
    <property type="entry name" value="Stealth_CR3"/>
    <property type="match status" value="1"/>
</dbReference>
<evidence type="ECO:0000256" key="2">
    <source>
        <dbReference type="SAM" id="Phobius"/>
    </source>
</evidence>
<dbReference type="GO" id="GO:0003976">
    <property type="term" value="F:UDP-N-acetylglucosamine-lysosomal-enzyme N-acetylglucosaminephosphotransferase activity"/>
    <property type="evidence" value="ECO:0007669"/>
    <property type="project" value="TreeGrafter"/>
</dbReference>
<dbReference type="InterPro" id="IPR031357">
    <property type="entry name" value="Stealth_CR3"/>
</dbReference>
<evidence type="ECO:0000259" key="3">
    <source>
        <dbReference type="Pfam" id="PF17102"/>
    </source>
</evidence>
<dbReference type="InterPro" id="IPR031356">
    <property type="entry name" value="Stealth_CR4"/>
</dbReference>
<dbReference type="VEuPathDB" id="VectorBase:LOC119169837"/>
<dbReference type="SUPFAM" id="SSF47473">
    <property type="entry name" value="EF-hand"/>
    <property type="match status" value="1"/>
</dbReference>
<evidence type="ECO:0000259" key="4">
    <source>
        <dbReference type="Pfam" id="PF17103"/>
    </source>
</evidence>
<reference evidence="5" key="1">
    <citation type="journal article" date="2020" name="Cell">
        <title>Large-Scale Comparative Analyses of Tick Genomes Elucidate Their Genetic Diversity and Vector Capacities.</title>
        <authorList>
            <consortium name="Tick Genome and Microbiome Consortium (TIGMIC)"/>
            <person name="Jia N."/>
            <person name="Wang J."/>
            <person name="Shi W."/>
            <person name="Du L."/>
            <person name="Sun Y."/>
            <person name="Zhan W."/>
            <person name="Jiang J.F."/>
            <person name="Wang Q."/>
            <person name="Zhang B."/>
            <person name="Ji P."/>
            <person name="Bell-Sakyi L."/>
            <person name="Cui X.M."/>
            <person name="Yuan T.T."/>
            <person name="Jiang B.G."/>
            <person name="Yang W.F."/>
            <person name="Lam T.T."/>
            <person name="Chang Q.C."/>
            <person name="Ding S.J."/>
            <person name="Wang X.J."/>
            <person name="Zhu J.G."/>
            <person name="Ruan X.D."/>
            <person name="Zhao L."/>
            <person name="Wei J.T."/>
            <person name="Ye R.Z."/>
            <person name="Que T.C."/>
            <person name="Du C.H."/>
            <person name="Zhou Y.H."/>
            <person name="Cheng J.X."/>
            <person name="Dai P.F."/>
            <person name="Guo W.B."/>
            <person name="Han X.H."/>
            <person name="Huang E.J."/>
            <person name="Li L.F."/>
            <person name="Wei W."/>
            <person name="Gao Y.C."/>
            <person name="Liu J.Z."/>
            <person name="Shao H.Z."/>
            <person name="Wang X."/>
            <person name="Wang C.C."/>
            <person name="Yang T.C."/>
            <person name="Huo Q.B."/>
            <person name="Li W."/>
            <person name="Chen H.Y."/>
            <person name="Chen S.E."/>
            <person name="Zhou L.G."/>
            <person name="Ni X.B."/>
            <person name="Tian J.H."/>
            <person name="Sheng Y."/>
            <person name="Liu T."/>
            <person name="Pan Y.S."/>
            <person name="Xia L.Y."/>
            <person name="Li J."/>
            <person name="Zhao F."/>
            <person name="Cao W.C."/>
        </authorList>
    </citation>
    <scope>NUCLEOTIDE SEQUENCE</scope>
    <source>
        <strain evidence="5">Rmic-2018</strain>
    </source>
</reference>
<evidence type="ECO:0008006" key="7">
    <source>
        <dbReference type="Google" id="ProtNLM"/>
    </source>
</evidence>
<sequence>MPSLKLPNRTTKAAICGSPSLTPTWESGWDICCDDLITADDDADTVEPCTDGGIVNEVRGESDLEQSDCENDEALEPAPHAAYATGLGEGAACRLVTLKGFRKRKSQLIEQYMRNATLVGDHDIDLVFRRKGATNAAAANETMLRPPQRALLGLQEGWLPWEKQNVFGALVKRRMEAATERTRWRGRRLLDTFGDSLRHVNRLFNTAFGYETRKVPSHMAHMIDVEVMKRLQDKFPEEFDRTSSHKIRSPDDMQFAFSYFYFLMSEKHEILPEEYFDIFDVDKSGTWSDREIRTLVTRIFELPMEAANSRKVEEHLTECARNFTPAIVPSTPSYERYLESKLPTITKEAVMKCEPILSLLRKALRTVPSNHFETVKVEDYVFRMLNNNASRVLMQLDELRRVPKKFICLNDNLDYSSKELNLVRLVVHDFYESLFPTPSQFELPAEYRNRFLYVRELRAWRAERNWVHAVTYVAFGVLVAFTAVAFCNALVSARFSFVIRAFH</sequence>
<feature type="domain" description="Stealth protein CR3 conserved region 3" evidence="3">
    <location>
        <begin position="217"/>
        <end position="265"/>
    </location>
</feature>
<feature type="domain" description="Stealth protein CR4 conserved region 4" evidence="4">
    <location>
        <begin position="397"/>
        <end position="453"/>
    </location>
</feature>
<keyword evidence="1" id="KW-0808">Transferase</keyword>
<dbReference type="GO" id="GO:0005794">
    <property type="term" value="C:Golgi apparatus"/>
    <property type="evidence" value="ECO:0007669"/>
    <property type="project" value="TreeGrafter"/>
</dbReference>
<dbReference type="AlphaFoldDB" id="A0A9J6DTU2"/>
<keyword evidence="2" id="KW-0472">Membrane</keyword>
<feature type="transmembrane region" description="Helical" evidence="2">
    <location>
        <begin position="466"/>
        <end position="491"/>
    </location>
</feature>
<accession>A0A9J6DTU2</accession>
<dbReference type="Pfam" id="PF17103">
    <property type="entry name" value="Stealth_CR4"/>
    <property type="match status" value="1"/>
</dbReference>
<dbReference type="PANTHER" id="PTHR24045">
    <property type="match status" value="1"/>
</dbReference>
<protein>
    <recommendedName>
        <fullName evidence="7">EF-hand domain-containing protein</fullName>
    </recommendedName>
</protein>
<evidence type="ECO:0000313" key="6">
    <source>
        <dbReference type="Proteomes" id="UP000821866"/>
    </source>
</evidence>
<organism evidence="5 6">
    <name type="scientific">Rhipicephalus microplus</name>
    <name type="common">Cattle tick</name>
    <name type="synonym">Boophilus microplus</name>
    <dbReference type="NCBI Taxonomy" id="6941"/>
    <lineage>
        <taxon>Eukaryota</taxon>
        <taxon>Metazoa</taxon>
        <taxon>Ecdysozoa</taxon>
        <taxon>Arthropoda</taxon>
        <taxon>Chelicerata</taxon>
        <taxon>Arachnida</taxon>
        <taxon>Acari</taxon>
        <taxon>Parasitiformes</taxon>
        <taxon>Ixodida</taxon>
        <taxon>Ixodoidea</taxon>
        <taxon>Ixodidae</taxon>
        <taxon>Rhipicephalinae</taxon>
        <taxon>Rhipicephalus</taxon>
        <taxon>Boophilus</taxon>
    </lineage>
</organism>
<dbReference type="EMBL" id="JABSTU010000007">
    <property type="protein sequence ID" value="KAH8025420.1"/>
    <property type="molecule type" value="Genomic_DNA"/>
</dbReference>
<comment type="caution">
    <text evidence="5">The sequence shown here is derived from an EMBL/GenBank/DDBJ whole genome shotgun (WGS) entry which is preliminary data.</text>
</comment>
<dbReference type="InterPro" id="IPR047141">
    <property type="entry name" value="Stealth"/>
</dbReference>
<dbReference type="Proteomes" id="UP000821866">
    <property type="component" value="Unassembled WGS sequence"/>
</dbReference>
<keyword evidence="6" id="KW-1185">Reference proteome</keyword>
<dbReference type="InterPro" id="IPR011992">
    <property type="entry name" value="EF-hand-dom_pair"/>
</dbReference>
<gene>
    <name evidence="5" type="ORF">HPB51_007732</name>
</gene>
<proteinExistence type="predicted"/>
<keyword evidence="2" id="KW-1133">Transmembrane helix</keyword>
<evidence type="ECO:0000313" key="5">
    <source>
        <dbReference type="EMBL" id="KAH8025420.1"/>
    </source>
</evidence>
<name>A0A9J6DTU2_RHIMP</name>
<dbReference type="PANTHER" id="PTHR24045:SF0">
    <property type="entry name" value="N-ACETYLGLUCOSAMINE-1-PHOSPHOTRANSFERASE SUBUNITS ALPHA_BETA"/>
    <property type="match status" value="1"/>
</dbReference>
<evidence type="ECO:0000256" key="1">
    <source>
        <dbReference type="ARBA" id="ARBA00022679"/>
    </source>
</evidence>
<dbReference type="GO" id="GO:0046835">
    <property type="term" value="P:carbohydrate phosphorylation"/>
    <property type="evidence" value="ECO:0007669"/>
    <property type="project" value="TreeGrafter"/>
</dbReference>